<feature type="compositionally biased region" description="Basic residues" evidence="14">
    <location>
        <begin position="17"/>
        <end position="29"/>
    </location>
</feature>
<dbReference type="Gene3D" id="3.40.30.10">
    <property type="entry name" value="Glutaredoxin"/>
    <property type="match status" value="1"/>
</dbReference>
<feature type="domain" description="Thioredoxin" evidence="15">
    <location>
        <begin position="51"/>
        <end position="213"/>
    </location>
</feature>
<evidence type="ECO:0000256" key="7">
    <source>
        <dbReference type="ARBA" id="ARBA00023157"/>
    </source>
</evidence>
<reference evidence="16" key="1">
    <citation type="journal article" date="2020" name="Stud. Mycol.">
        <title>101 Dothideomycetes genomes: a test case for predicting lifestyles and emergence of pathogens.</title>
        <authorList>
            <person name="Haridas S."/>
            <person name="Albert R."/>
            <person name="Binder M."/>
            <person name="Bloem J."/>
            <person name="Labutti K."/>
            <person name="Salamov A."/>
            <person name="Andreopoulos B."/>
            <person name="Baker S."/>
            <person name="Barry K."/>
            <person name="Bills G."/>
            <person name="Bluhm B."/>
            <person name="Cannon C."/>
            <person name="Castanera R."/>
            <person name="Culley D."/>
            <person name="Daum C."/>
            <person name="Ezra D."/>
            <person name="Gonzalez J."/>
            <person name="Henrissat B."/>
            <person name="Kuo A."/>
            <person name="Liang C."/>
            <person name="Lipzen A."/>
            <person name="Lutzoni F."/>
            <person name="Magnuson J."/>
            <person name="Mondo S."/>
            <person name="Nolan M."/>
            <person name="Ohm R."/>
            <person name="Pangilinan J."/>
            <person name="Park H.-J."/>
            <person name="Ramirez L."/>
            <person name="Alfaro M."/>
            <person name="Sun H."/>
            <person name="Tritt A."/>
            <person name="Yoshinaga Y."/>
            <person name="Zwiers L.-H."/>
            <person name="Turgeon B."/>
            <person name="Goodwin S."/>
            <person name="Spatafora J."/>
            <person name="Crous P."/>
            <person name="Grigoriev I."/>
        </authorList>
    </citation>
    <scope>NUCLEOTIDE SEQUENCE</scope>
    <source>
        <strain evidence="16">CBS 123094</strain>
    </source>
</reference>
<dbReference type="PANTHER" id="PTHR42801:SF23">
    <property type="entry name" value="PEROXIREDOXIN DOT5"/>
    <property type="match status" value="1"/>
</dbReference>
<feature type="region of interest" description="Disordered" evidence="14">
    <location>
        <begin position="44"/>
        <end position="68"/>
    </location>
</feature>
<keyword evidence="4" id="KW-0575">Peroxidase</keyword>
<keyword evidence="7" id="KW-1015">Disulfide bond</keyword>
<dbReference type="Pfam" id="PF00578">
    <property type="entry name" value="AhpC-TSA"/>
    <property type="match status" value="1"/>
</dbReference>
<protein>
    <recommendedName>
        <fullName evidence="3">thioredoxin-dependent peroxiredoxin</fullName>
        <ecNumber evidence="3">1.11.1.24</ecNumber>
    </recommendedName>
    <alternativeName>
        <fullName evidence="13">Nuclear thiol peroxidase</fullName>
    </alternativeName>
    <alternativeName>
        <fullName evidence="10">Thioredoxin peroxidase</fullName>
    </alternativeName>
</protein>
<dbReference type="AlphaFoldDB" id="A0A6A5WP01"/>
<keyword evidence="8" id="KW-0539">Nucleus</keyword>
<comment type="subcellular location">
    <subcellularLocation>
        <location evidence="1">Nucleus</location>
    </subcellularLocation>
</comment>
<feature type="region of interest" description="Disordered" evidence="14">
    <location>
        <begin position="1"/>
        <end position="29"/>
    </location>
</feature>
<dbReference type="InterPro" id="IPR050924">
    <property type="entry name" value="Peroxiredoxin_BCP/PrxQ"/>
</dbReference>
<evidence type="ECO:0000256" key="13">
    <source>
        <dbReference type="ARBA" id="ARBA00077538"/>
    </source>
</evidence>
<evidence type="ECO:0000256" key="11">
    <source>
        <dbReference type="ARBA" id="ARBA00038489"/>
    </source>
</evidence>
<evidence type="ECO:0000256" key="8">
    <source>
        <dbReference type="ARBA" id="ARBA00023242"/>
    </source>
</evidence>
<dbReference type="GO" id="GO:0008379">
    <property type="term" value="F:thioredoxin peroxidase activity"/>
    <property type="evidence" value="ECO:0007669"/>
    <property type="project" value="TreeGrafter"/>
</dbReference>
<dbReference type="PROSITE" id="PS51352">
    <property type="entry name" value="THIOREDOXIN_2"/>
    <property type="match status" value="1"/>
</dbReference>
<evidence type="ECO:0000259" key="15">
    <source>
        <dbReference type="PROSITE" id="PS51352"/>
    </source>
</evidence>
<dbReference type="PANTHER" id="PTHR42801">
    <property type="entry name" value="THIOREDOXIN-DEPENDENT PEROXIDE REDUCTASE"/>
    <property type="match status" value="1"/>
</dbReference>
<evidence type="ECO:0000256" key="9">
    <source>
        <dbReference type="ARBA" id="ARBA00023284"/>
    </source>
</evidence>
<dbReference type="InterPro" id="IPR036249">
    <property type="entry name" value="Thioredoxin-like_sf"/>
</dbReference>
<dbReference type="EC" id="1.11.1.24" evidence="3"/>
<dbReference type="GO" id="GO:0034599">
    <property type="term" value="P:cellular response to oxidative stress"/>
    <property type="evidence" value="ECO:0007669"/>
    <property type="project" value="UniProtKB-ARBA"/>
</dbReference>
<sequence>MVELRKRKTPPPAPVRPAKKKAAPKTKVAKAKAVVEEKVEAAKKAVTGKANGAKKAAPPAPATTPSVGDTVDLSNFSSEIETHDGTKTSLARLVEESKGGVVLFTYPKASTGGCTKQVCYFRDSYEPLTATGLSIYGLSNDSPKANTTFYTKQNLTYPLLCDPTRTLISAIGLKNAKGTTTRGIFVVDKAGKVLLAESGSPEGTVTAVKKLVAGNDAPVDGSKKEDVETAKTAGEVADTAAKIDA</sequence>
<evidence type="ECO:0000313" key="17">
    <source>
        <dbReference type="Proteomes" id="UP000799779"/>
    </source>
</evidence>
<dbReference type="GO" id="GO:0045454">
    <property type="term" value="P:cell redox homeostasis"/>
    <property type="evidence" value="ECO:0007669"/>
    <property type="project" value="TreeGrafter"/>
</dbReference>
<keyword evidence="5" id="KW-0049">Antioxidant</keyword>
<dbReference type="InterPro" id="IPR013766">
    <property type="entry name" value="Thioredoxin_domain"/>
</dbReference>
<comment type="catalytic activity">
    <reaction evidence="12">
        <text>a hydroperoxide + [thioredoxin]-dithiol = an alcohol + [thioredoxin]-disulfide + H2O</text>
        <dbReference type="Rhea" id="RHEA:62620"/>
        <dbReference type="Rhea" id="RHEA-COMP:10698"/>
        <dbReference type="Rhea" id="RHEA-COMP:10700"/>
        <dbReference type="ChEBI" id="CHEBI:15377"/>
        <dbReference type="ChEBI" id="CHEBI:29950"/>
        <dbReference type="ChEBI" id="CHEBI:30879"/>
        <dbReference type="ChEBI" id="CHEBI:35924"/>
        <dbReference type="ChEBI" id="CHEBI:50058"/>
        <dbReference type="EC" id="1.11.1.24"/>
    </reaction>
</comment>
<evidence type="ECO:0000313" key="16">
    <source>
        <dbReference type="EMBL" id="KAF2002748.1"/>
    </source>
</evidence>
<organism evidence="16 17">
    <name type="scientific">Amniculicola lignicola CBS 123094</name>
    <dbReference type="NCBI Taxonomy" id="1392246"/>
    <lineage>
        <taxon>Eukaryota</taxon>
        <taxon>Fungi</taxon>
        <taxon>Dikarya</taxon>
        <taxon>Ascomycota</taxon>
        <taxon>Pezizomycotina</taxon>
        <taxon>Dothideomycetes</taxon>
        <taxon>Pleosporomycetidae</taxon>
        <taxon>Pleosporales</taxon>
        <taxon>Amniculicolaceae</taxon>
        <taxon>Amniculicola</taxon>
    </lineage>
</organism>
<comment type="subunit">
    <text evidence="2">Monomer.</text>
</comment>
<evidence type="ECO:0000256" key="4">
    <source>
        <dbReference type="ARBA" id="ARBA00022559"/>
    </source>
</evidence>
<dbReference type="GO" id="GO:0005737">
    <property type="term" value="C:cytoplasm"/>
    <property type="evidence" value="ECO:0007669"/>
    <property type="project" value="TreeGrafter"/>
</dbReference>
<dbReference type="InterPro" id="IPR000866">
    <property type="entry name" value="AhpC/TSA"/>
</dbReference>
<dbReference type="CDD" id="cd03017">
    <property type="entry name" value="PRX_BCP"/>
    <property type="match status" value="1"/>
</dbReference>
<proteinExistence type="inferred from homology"/>
<evidence type="ECO:0000256" key="3">
    <source>
        <dbReference type="ARBA" id="ARBA00013017"/>
    </source>
</evidence>
<keyword evidence="9" id="KW-0676">Redox-active center</keyword>
<evidence type="ECO:0000256" key="14">
    <source>
        <dbReference type="SAM" id="MobiDB-lite"/>
    </source>
</evidence>
<dbReference type="Proteomes" id="UP000799779">
    <property type="component" value="Unassembled WGS sequence"/>
</dbReference>
<evidence type="ECO:0000256" key="12">
    <source>
        <dbReference type="ARBA" id="ARBA00049091"/>
    </source>
</evidence>
<evidence type="ECO:0000256" key="2">
    <source>
        <dbReference type="ARBA" id="ARBA00011245"/>
    </source>
</evidence>
<name>A0A6A5WP01_9PLEO</name>
<evidence type="ECO:0000256" key="6">
    <source>
        <dbReference type="ARBA" id="ARBA00023002"/>
    </source>
</evidence>
<keyword evidence="17" id="KW-1185">Reference proteome</keyword>
<evidence type="ECO:0000256" key="1">
    <source>
        <dbReference type="ARBA" id="ARBA00004123"/>
    </source>
</evidence>
<dbReference type="OrthoDB" id="338622at2759"/>
<accession>A0A6A5WP01</accession>
<feature type="compositionally biased region" description="Low complexity" evidence="14">
    <location>
        <begin position="44"/>
        <end position="57"/>
    </location>
</feature>
<evidence type="ECO:0000256" key="5">
    <source>
        <dbReference type="ARBA" id="ARBA00022862"/>
    </source>
</evidence>
<gene>
    <name evidence="16" type="ORF">P154DRAFT_553021</name>
</gene>
<dbReference type="FunFam" id="3.40.30.10:FF:000157">
    <property type="entry name" value="DOT5p Nuclear thiol peroxidase"/>
    <property type="match status" value="1"/>
</dbReference>
<dbReference type="SUPFAM" id="SSF52833">
    <property type="entry name" value="Thioredoxin-like"/>
    <property type="match status" value="1"/>
</dbReference>
<evidence type="ECO:0000256" key="10">
    <source>
        <dbReference type="ARBA" id="ARBA00032824"/>
    </source>
</evidence>
<keyword evidence="6" id="KW-0560">Oxidoreductase</keyword>
<dbReference type="GO" id="GO:0005634">
    <property type="term" value="C:nucleus"/>
    <property type="evidence" value="ECO:0007669"/>
    <property type="project" value="UniProtKB-SubCell"/>
</dbReference>
<dbReference type="EMBL" id="ML977576">
    <property type="protein sequence ID" value="KAF2002748.1"/>
    <property type="molecule type" value="Genomic_DNA"/>
</dbReference>
<comment type="similarity">
    <text evidence="11">Belongs to the peroxiredoxin family. BCP/PrxQ subfamily.</text>
</comment>